<organism evidence="1 2">
    <name type="scientific">Camellia lanceoleosa</name>
    <dbReference type="NCBI Taxonomy" id="1840588"/>
    <lineage>
        <taxon>Eukaryota</taxon>
        <taxon>Viridiplantae</taxon>
        <taxon>Streptophyta</taxon>
        <taxon>Embryophyta</taxon>
        <taxon>Tracheophyta</taxon>
        <taxon>Spermatophyta</taxon>
        <taxon>Magnoliopsida</taxon>
        <taxon>eudicotyledons</taxon>
        <taxon>Gunneridae</taxon>
        <taxon>Pentapetalae</taxon>
        <taxon>asterids</taxon>
        <taxon>Ericales</taxon>
        <taxon>Theaceae</taxon>
        <taxon>Camellia</taxon>
    </lineage>
</organism>
<dbReference type="Proteomes" id="UP001060215">
    <property type="component" value="Chromosome 3"/>
</dbReference>
<protein>
    <submittedName>
        <fullName evidence="1">Uncharacterized protein</fullName>
    </submittedName>
</protein>
<reference evidence="1 2" key="1">
    <citation type="journal article" date="2022" name="Plant J.">
        <title>Chromosome-level genome of Camellia lanceoleosa provides a valuable resource for understanding genome evolution and self-incompatibility.</title>
        <authorList>
            <person name="Gong W."/>
            <person name="Xiao S."/>
            <person name="Wang L."/>
            <person name="Liao Z."/>
            <person name="Chang Y."/>
            <person name="Mo W."/>
            <person name="Hu G."/>
            <person name="Li W."/>
            <person name="Zhao G."/>
            <person name="Zhu H."/>
            <person name="Hu X."/>
            <person name="Ji K."/>
            <person name="Xiang X."/>
            <person name="Song Q."/>
            <person name="Yuan D."/>
            <person name="Jin S."/>
            <person name="Zhang L."/>
        </authorList>
    </citation>
    <scope>NUCLEOTIDE SEQUENCE [LARGE SCALE GENOMIC DNA]</scope>
    <source>
        <strain evidence="1">SQ_2022a</strain>
    </source>
</reference>
<evidence type="ECO:0000313" key="1">
    <source>
        <dbReference type="EMBL" id="KAI8028089.1"/>
    </source>
</evidence>
<gene>
    <name evidence="1" type="ORF">LOK49_LG02G01242</name>
</gene>
<sequence>MEQHLQGWVGEEVDNSSWFAALEEDSAQGKLCFGYTSCLLICAQLVSELLLFTDLCSLGVAIWKLEMHYYLSSEEAFLG</sequence>
<keyword evidence="2" id="KW-1185">Reference proteome</keyword>
<name>A0ACC0IUH4_9ERIC</name>
<evidence type="ECO:0000313" key="2">
    <source>
        <dbReference type="Proteomes" id="UP001060215"/>
    </source>
</evidence>
<dbReference type="EMBL" id="CM045760">
    <property type="protein sequence ID" value="KAI8028089.1"/>
    <property type="molecule type" value="Genomic_DNA"/>
</dbReference>
<proteinExistence type="predicted"/>
<accession>A0ACC0IUH4</accession>
<comment type="caution">
    <text evidence="1">The sequence shown here is derived from an EMBL/GenBank/DDBJ whole genome shotgun (WGS) entry which is preliminary data.</text>
</comment>